<proteinExistence type="predicted"/>
<gene>
    <name evidence="6" type="ORF">ACFSKX_18730</name>
</gene>
<evidence type="ECO:0000313" key="7">
    <source>
        <dbReference type="Proteomes" id="UP001597425"/>
    </source>
</evidence>
<dbReference type="EMBL" id="JBHUJD010000044">
    <property type="protein sequence ID" value="MFD2312457.1"/>
    <property type="molecule type" value="Genomic_DNA"/>
</dbReference>
<reference evidence="7" key="1">
    <citation type="journal article" date="2019" name="Int. J. Syst. Evol. Microbiol.">
        <title>The Global Catalogue of Microorganisms (GCM) 10K type strain sequencing project: providing services to taxonomists for standard genome sequencing and annotation.</title>
        <authorList>
            <consortium name="The Broad Institute Genomics Platform"/>
            <consortium name="The Broad Institute Genome Sequencing Center for Infectious Disease"/>
            <person name="Wu L."/>
            <person name="Ma J."/>
        </authorList>
    </citation>
    <scope>NUCLEOTIDE SEQUENCE [LARGE SCALE GENOMIC DNA]</scope>
    <source>
        <strain evidence="7">KCTC 12848</strain>
    </source>
</reference>
<dbReference type="SUPFAM" id="SSF89392">
    <property type="entry name" value="Prokaryotic lipoproteins and lipoprotein localization factors"/>
    <property type="match status" value="1"/>
</dbReference>
<evidence type="ECO:0000256" key="2">
    <source>
        <dbReference type="ARBA" id="ARBA00022448"/>
    </source>
</evidence>
<dbReference type="InterPro" id="IPR029046">
    <property type="entry name" value="LolA/LolB/LppX"/>
</dbReference>
<evidence type="ECO:0000256" key="5">
    <source>
        <dbReference type="SAM" id="SignalP"/>
    </source>
</evidence>
<evidence type="ECO:0000256" key="1">
    <source>
        <dbReference type="ARBA" id="ARBA00011245"/>
    </source>
</evidence>
<keyword evidence="2" id="KW-0813">Transport</keyword>
<comment type="caution">
    <text evidence="6">The sequence shown here is derived from an EMBL/GenBank/DDBJ whole genome shotgun (WGS) entry which is preliminary data.</text>
</comment>
<keyword evidence="3 5" id="KW-0732">Signal</keyword>
<keyword evidence="4" id="KW-0653">Protein transport</keyword>
<feature type="signal peptide" evidence="5">
    <location>
        <begin position="1"/>
        <end position="25"/>
    </location>
</feature>
<feature type="chain" id="PRO_5046008543" evidence="5">
    <location>
        <begin position="26"/>
        <end position="270"/>
    </location>
</feature>
<dbReference type="Proteomes" id="UP001597425">
    <property type="component" value="Unassembled WGS sequence"/>
</dbReference>
<keyword evidence="7" id="KW-1185">Reference proteome</keyword>
<evidence type="ECO:0000313" key="6">
    <source>
        <dbReference type="EMBL" id="MFD2312457.1"/>
    </source>
</evidence>
<organism evidence="6 7">
    <name type="scientific">Microbulbifer halophilus</name>
    <dbReference type="NCBI Taxonomy" id="453963"/>
    <lineage>
        <taxon>Bacteria</taxon>
        <taxon>Pseudomonadati</taxon>
        <taxon>Pseudomonadota</taxon>
        <taxon>Gammaproteobacteria</taxon>
        <taxon>Cellvibrionales</taxon>
        <taxon>Microbulbiferaceae</taxon>
        <taxon>Microbulbifer</taxon>
    </lineage>
</organism>
<comment type="subunit">
    <text evidence="1">Monomer.</text>
</comment>
<accession>A0ABW5EGU4</accession>
<dbReference type="RefSeq" id="WP_265723560.1">
    <property type="nucleotide sequence ID" value="NZ_JAPIVK010000058.1"/>
</dbReference>
<sequence length="270" mass="30049">MQSAHSAISCTVLAGLLALAPVAGAVERARAGTEKGTGKEAEIEKSDPAALAALERMDKALAGRESLALDAQLSTEVILANGQKVLIGGESRVRFRRPDHLKMELKTDSFHRLLFHDGARLTLFDKDRNYVGELEMKTDSRTALVVIARDYEIEMPLADLLEWGTPGAAERKIEAAYLVGQSRVQGRTVQHWAFRGPRLDWEIWLPMREGSLPVKISTVNKSIEGSPRYIATIQWRKAEKLPASLFRPKLPEEVKKIPFRQIKSAEVKDD</sequence>
<evidence type="ECO:0000256" key="4">
    <source>
        <dbReference type="ARBA" id="ARBA00022927"/>
    </source>
</evidence>
<evidence type="ECO:0000256" key="3">
    <source>
        <dbReference type="ARBA" id="ARBA00022729"/>
    </source>
</evidence>
<dbReference type="InterPro" id="IPR019207">
    <property type="entry name" value="DUF2092"/>
</dbReference>
<dbReference type="Pfam" id="PF09865">
    <property type="entry name" value="DUF2092"/>
    <property type="match status" value="1"/>
</dbReference>
<protein>
    <submittedName>
        <fullName evidence="6">DUF2092 domain-containing protein</fullName>
    </submittedName>
</protein>
<dbReference type="Gene3D" id="2.50.20.10">
    <property type="entry name" value="Lipoprotein localisation LolA/LolB/LppX"/>
    <property type="match status" value="1"/>
</dbReference>
<name>A0ABW5EGU4_9GAMM</name>